<dbReference type="Pfam" id="PF03407">
    <property type="entry name" value="Nucleotid_trans"/>
    <property type="match status" value="1"/>
</dbReference>
<evidence type="ECO:0000256" key="2">
    <source>
        <dbReference type="SAM" id="Phobius"/>
    </source>
</evidence>
<dbReference type="AlphaFoldDB" id="C1FFW6"/>
<dbReference type="OrthoDB" id="498615at2759"/>
<feature type="compositionally biased region" description="Basic and acidic residues" evidence="1">
    <location>
        <begin position="160"/>
        <end position="169"/>
    </location>
</feature>
<dbReference type="Proteomes" id="UP000002009">
    <property type="component" value="Chromosome 8"/>
</dbReference>
<gene>
    <name evidence="4" type="ORF">MICPUN_60653</name>
</gene>
<organism evidence="4 5">
    <name type="scientific">Micromonas commoda (strain RCC299 / NOUM17 / CCMP2709)</name>
    <name type="common">Picoplanktonic green alga</name>
    <dbReference type="NCBI Taxonomy" id="296587"/>
    <lineage>
        <taxon>Eukaryota</taxon>
        <taxon>Viridiplantae</taxon>
        <taxon>Chlorophyta</taxon>
        <taxon>Mamiellophyceae</taxon>
        <taxon>Mamiellales</taxon>
        <taxon>Mamiellaceae</taxon>
        <taxon>Micromonas</taxon>
    </lineage>
</organism>
<keyword evidence="5" id="KW-1185">Reference proteome</keyword>
<evidence type="ECO:0000256" key="1">
    <source>
        <dbReference type="SAM" id="MobiDB-lite"/>
    </source>
</evidence>
<feature type="region of interest" description="Disordered" evidence="1">
    <location>
        <begin position="143"/>
        <end position="170"/>
    </location>
</feature>
<evidence type="ECO:0000313" key="4">
    <source>
        <dbReference type="EMBL" id="ACO69444.1"/>
    </source>
</evidence>
<protein>
    <submittedName>
        <fullName evidence="4">Glycosyltransferase family 77 protein</fullName>
    </submittedName>
</protein>
<dbReference type="InParanoid" id="C1FFW6"/>
<feature type="transmembrane region" description="Helical" evidence="2">
    <location>
        <begin position="12"/>
        <end position="31"/>
    </location>
</feature>
<reference evidence="4 5" key="1">
    <citation type="journal article" date="2009" name="Science">
        <title>Green evolution and dynamic adaptations revealed by genomes of the marine picoeukaryotes Micromonas.</title>
        <authorList>
            <person name="Worden A.Z."/>
            <person name="Lee J.H."/>
            <person name="Mock T."/>
            <person name="Rouze P."/>
            <person name="Simmons M.P."/>
            <person name="Aerts A.L."/>
            <person name="Allen A.E."/>
            <person name="Cuvelier M.L."/>
            <person name="Derelle E."/>
            <person name="Everett M.V."/>
            <person name="Foulon E."/>
            <person name="Grimwood J."/>
            <person name="Gundlach H."/>
            <person name="Henrissat B."/>
            <person name="Napoli C."/>
            <person name="McDonald S.M."/>
            <person name="Parker M.S."/>
            <person name="Rombauts S."/>
            <person name="Salamov A."/>
            <person name="Von Dassow P."/>
            <person name="Badger J.H."/>
            <person name="Coutinho P.M."/>
            <person name="Demir E."/>
            <person name="Dubchak I."/>
            <person name="Gentemann C."/>
            <person name="Eikrem W."/>
            <person name="Gready J.E."/>
            <person name="John U."/>
            <person name="Lanier W."/>
            <person name="Lindquist E.A."/>
            <person name="Lucas S."/>
            <person name="Mayer K.F."/>
            <person name="Moreau H."/>
            <person name="Not F."/>
            <person name="Otillar R."/>
            <person name="Panaud O."/>
            <person name="Pangilinan J."/>
            <person name="Paulsen I."/>
            <person name="Piegu B."/>
            <person name="Poliakov A."/>
            <person name="Robbens S."/>
            <person name="Schmutz J."/>
            <person name="Toulza E."/>
            <person name="Wyss T."/>
            <person name="Zelensky A."/>
            <person name="Zhou K."/>
            <person name="Armbrust E.V."/>
            <person name="Bhattacharya D."/>
            <person name="Goodenough U.W."/>
            <person name="Van de Peer Y."/>
            <person name="Grigoriev I.V."/>
        </authorList>
    </citation>
    <scope>NUCLEOTIDE SEQUENCE [LARGE SCALE GENOMIC DNA]</scope>
    <source>
        <strain evidence="5">RCC299 / NOUM17</strain>
    </source>
</reference>
<dbReference type="GeneID" id="8245531"/>
<dbReference type="STRING" id="296587.C1FFW6"/>
<dbReference type="PANTHER" id="PTHR46581:SF3">
    <property type="entry name" value="ARABINOSYLTRANSFERASE RRA3"/>
    <property type="match status" value="1"/>
</dbReference>
<dbReference type="GO" id="GO:0016757">
    <property type="term" value="F:glycosyltransferase activity"/>
    <property type="evidence" value="ECO:0007669"/>
    <property type="project" value="InterPro"/>
</dbReference>
<feature type="compositionally biased region" description="Acidic residues" evidence="1">
    <location>
        <begin position="67"/>
        <end position="77"/>
    </location>
</feature>
<name>C1FFW6_MICCC</name>
<dbReference type="RefSeq" id="XP_002508186.1">
    <property type="nucleotide sequence ID" value="XM_002508140.1"/>
</dbReference>
<dbReference type="GO" id="GO:0080147">
    <property type="term" value="P:root hair cell development"/>
    <property type="evidence" value="ECO:0007669"/>
    <property type="project" value="InterPro"/>
</dbReference>
<dbReference type="KEGG" id="mis:MICPUN_60653"/>
<feature type="domain" description="Nucleotide-diphospho-sugar transferase" evidence="3">
    <location>
        <begin position="552"/>
        <end position="797"/>
    </location>
</feature>
<dbReference type="PANTHER" id="PTHR46581">
    <property type="entry name" value="ARABINOSYLTRANSFERASE RRA3"/>
    <property type="match status" value="1"/>
</dbReference>
<sequence>MQRQRGRSRLRALVRFLLILGFVVWIVHSLLVQHYKKQRALVDRLVDRVDNRDAGLRGAAPRRSALPDDEGGFEVDFSDNTHDDDNYGNEEELNSTLRSLKPPEPSSVELRDVTVREELPRVSRRNEASRGGVWIPRDWGTRERGKNAEKNGEADAECFPADRDADSGDRVVNPIEPLYRKAGSGCNKRETIPGLCDVLNVLLPSDGIERAVMLVFGGEKHQDTIALALAAADKTGARAVLFVASDDDAAATAAKENVPYIQPDCDGPCGRPEYVAAAAILSIGSDVLLVGRGVELRGPNPLINIPGLRGADVEGVTYREGMFGDVVGMSDPAMGWSAYSQSMAVPNILSSLVLLRATGESIRLAVWLGEHRDDVDADVALTDELLMPAHDARQRSGATFRLLPPKCFRHHKSGAAVVEAAEGFPVKSWHGDEKSMFSFGTRAEDPNKILSSETFDAARSVVLRDGPIGAEDDDGNCAAVDMHDRVGPDPRALRYIAAPDGDFPVNCDGDLSQLCKIVGRVAVKRQVLAAVSNSNILYMLGLFLDGVAAANITNTIVVALDQKTADWCKERGAPYYHRELKSLTGATDNHATSGLKFRVLHEFLSVGVSVLLSDVDVVWMRNPFGGSRLVVPTIESDPDRVHVDAPAIYGDSDVEGMTDGWDDVSAYGFAYAGAGGTPMRRLAARNSGLFYLAATKESLRMVSRLAERMATERNTWDQTAYNEEQVWMWTSEAPNAGNRRSVPAGVSQRVMNYACFQNTKYLFRYMRYDPELYDGASGRSLRPISVHVNYHPEKPQRMVTLIEQYLKGERDAISKWNWGEGMAFAKPCLARPKNSKEGDALMEESELARQILERMSVSGEPGTWAGIKGFAPGEKGALVTPWGDGKWGVIPPKEVDGDDRIFVDFSGAKHMVHSDQDRNGRSNGELHLISTRCTDGEKVDIVL</sequence>
<dbReference type="CAZy" id="GT77">
    <property type="family name" value="Glycosyltransferase Family 77"/>
</dbReference>
<keyword evidence="2" id="KW-0472">Membrane</keyword>
<evidence type="ECO:0000313" key="5">
    <source>
        <dbReference type="Proteomes" id="UP000002009"/>
    </source>
</evidence>
<feature type="region of interest" description="Disordered" evidence="1">
    <location>
        <begin position="58"/>
        <end position="109"/>
    </location>
</feature>
<evidence type="ECO:0000259" key="3">
    <source>
        <dbReference type="Pfam" id="PF03407"/>
    </source>
</evidence>
<keyword evidence="2" id="KW-1133">Transmembrane helix</keyword>
<keyword evidence="2" id="KW-0812">Transmembrane</keyword>
<keyword evidence="4" id="KW-0808">Transferase</keyword>
<feature type="compositionally biased region" description="Basic and acidic residues" evidence="1">
    <location>
        <begin position="143"/>
        <end position="153"/>
    </location>
</feature>
<accession>C1FFW6</accession>
<dbReference type="EMBL" id="CP001575">
    <property type="protein sequence ID" value="ACO69444.1"/>
    <property type="molecule type" value="Genomic_DNA"/>
</dbReference>
<dbReference type="InterPro" id="IPR005069">
    <property type="entry name" value="Nucl-diP-sugar_transferase"/>
</dbReference>
<dbReference type="InterPro" id="IPR044290">
    <property type="entry name" value="RRA1/2/3"/>
</dbReference>
<dbReference type="eggNOG" id="ENOG502QRD4">
    <property type="taxonomic scope" value="Eukaryota"/>
</dbReference>
<proteinExistence type="predicted"/>